<sequence length="239" mass="24014">MNQPSTYRRNIAAAGLIATAVLSAVSVALQPALTGDGAQRLSALRDAAPSAAISAATFVLAQLPLIVGVLGIGHLLRSRAPKLSASGATLAVLGAFGHAVIGGVMLLQVAMATDSDAGRRTAYAALVDQMGNTPVMLFSLAGLAGTVVGLLLLAVGLWRSQVVARWVPATLIAFLVVEFAGGAVSDAASYLSSVCLLAAFGGTAIAILRSPAHSWSTPANLPAPSQPAVADSLRQGQQA</sequence>
<comment type="caution">
    <text evidence="3">The sequence shown here is derived from an EMBL/GenBank/DDBJ whole genome shotgun (WGS) entry which is preliminary data.</text>
</comment>
<feature type="transmembrane region" description="Helical" evidence="2">
    <location>
        <begin position="52"/>
        <end position="76"/>
    </location>
</feature>
<feature type="transmembrane region" description="Helical" evidence="2">
    <location>
        <begin position="88"/>
        <end position="111"/>
    </location>
</feature>
<evidence type="ECO:0000313" key="4">
    <source>
        <dbReference type="Proteomes" id="UP000317722"/>
    </source>
</evidence>
<feature type="transmembrane region" description="Helical" evidence="2">
    <location>
        <begin position="135"/>
        <end position="155"/>
    </location>
</feature>
<dbReference type="RefSeq" id="WP_140739088.1">
    <property type="nucleotide sequence ID" value="NZ_RCZM01000003.1"/>
</dbReference>
<protein>
    <recommendedName>
        <fullName evidence="5">DUF4386 family protein</fullName>
    </recommendedName>
</protein>
<evidence type="ECO:0000313" key="3">
    <source>
        <dbReference type="EMBL" id="TPG16811.1"/>
    </source>
</evidence>
<feature type="transmembrane region" description="Helical" evidence="2">
    <location>
        <begin position="187"/>
        <end position="208"/>
    </location>
</feature>
<dbReference type="EMBL" id="RCZM01000003">
    <property type="protein sequence ID" value="TPG16811.1"/>
    <property type="molecule type" value="Genomic_DNA"/>
</dbReference>
<organism evidence="3 4">
    <name type="scientific">Pedococcus bigeumensis</name>
    <dbReference type="NCBI Taxonomy" id="433644"/>
    <lineage>
        <taxon>Bacteria</taxon>
        <taxon>Bacillati</taxon>
        <taxon>Actinomycetota</taxon>
        <taxon>Actinomycetes</taxon>
        <taxon>Micrococcales</taxon>
        <taxon>Intrasporangiaceae</taxon>
        <taxon>Pedococcus</taxon>
    </lineage>
</organism>
<name>A0A502CYI7_9MICO</name>
<evidence type="ECO:0000256" key="2">
    <source>
        <dbReference type="SAM" id="Phobius"/>
    </source>
</evidence>
<keyword evidence="4" id="KW-1185">Reference proteome</keyword>
<accession>A0A502CYI7</accession>
<evidence type="ECO:0000256" key="1">
    <source>
        <dbReference type="SAM" id="MobiDB-lite"/>
    </source>
</evidence>
<dbReference type="Proteomes" id="UP000317722">
    <property type="component" value="Unassembled WGS sequence"/>
</dbReference>
<proteinExistence type="predicted"/>
<keyword evidence="2" id="KW-0812">Transmembrane</keyword>
<feature type="region of interest" description="Disordered" evidence="1">
    <location>
        <begin position="218"/>
        <end position="239"/>
    </location>
</feature>
<keyword evidence="2" id="KW-1133">Transmembrane helix</keyword>
<dbReference type="OrthoDB" id="4870096at2"/>
<keyword evidence="2" id="KW-0472">Membrane</keyword>
<reference evidence="3 4" key="1">
    <citation type="journal article" date="2019" name="Environ. Microbiol.">
        <title>Species interactions and distinct microbial communities in high Arctic permafrost affected cryosols are associated with the CH4 and CO2 gas fluxes.</title>
        <authorList>
            <person name="Altshuler I."/>
            <person name="Hamel J."/>
            <person name="Turney S."/>
            <person name="Magnuson E."/>
            <person name="Levesque R."/>
            <person name="Greer C."/>
            <person name="Whyte L.G."/>
        </authorList>
    </citation>
    <scope>NUCLEOTIDE SEQUENCE [LARGE SCALE GENOMIC DNA]</scope>
    <source>
        <strain evidence="3 4">S9.3A</strain>
    </source>
</reference>
<feature type="transmembrane region" description="Helical" evidence="2">
    <location>
        <begin position="162"/>
        <end position="181"/>
    </location>
</feature>
<evidence type="ECO:0008006" key="5">
    <source>
        <dbReference type="Google" id="ProtNLM"/>
    </source>
</evidence>
<gene>
    <name evidence="3" type="ORF">EAH86_08375</name>
</gene>
<dbReference type="AlphaFoldDB" id="A0A502CYI7"/>